<organism evidence="2 3">
    <name type="scientific">Devosia soli</name>
    <dbReference type="NCBI Taxonomy" id="361041"/>
    <lineage>
        <taxon>Bacteria</taxon>
        <taxon>Pseudomonadati</taxon>
        <taxon>Pseudomonadota</taxon>
        <taxon>Alphaproteobacteria</taxon>
        <taxon>Hyphomicrobiales</taxon>
        <taxon>Devosiaceae</taxon>
        <taxon>Devosia</taxon>
    </lineage>
</organism>
<dbReference type="PATRIC" id="fig|361041.3.peg.648"/>
<keyword evidence="3" id="KW-1185">Reference proteome</keyword>
<proteinExistence type="predicted"/>
<protein>
    <submittedName>
        <fullName evidence="2">Uncharacterized protein</fullName>
    </submittedName>
</protein>
<sequence>MPSAVSLGSGRRRDPQLGVAIRGPREEEFGARLSDTPYMYSTDLVGNPVTDMSAMHFCRARGAKRRKTRPPMQPEHGLMKGEKEMASPEGRAKPLGGSGRNPKEGTQRDAREEEKQPRCDVLDIWAACLFANQVSDMSGMHFVHAGANTITNSMAKPHGVTC</sequence>
<feature type="compositionally biased region" description="Basic and acidic residues" evidence="1">
    <location>
        <begin position="101"/>
        <end position="116"/>
    </location>
</feature>
<name>A0A0F5LEV9_9HYPH</name>
<evidence type="ECO:0000313" key="2">
    <source>
        <dbReference type="EMBL" id="KKB80107.1"/>
    </source>
</evidence>
<feature type="compositionally biased region" description="Basic residues" evidence="1">
    <location>
        <begin position="60"/>
        <end position="69"/>
    </location>
</feature>
<dbReference type="EMBL" id="LAJG01000014">
    <property type="protein sequence ID" value="KKB80107.1"/>
    <property type="molecule type" value="Genomic_DNA"/>
</dbReference>
<gene>
    <name evidence="2" type="ORF">VW35_06620</name>
</gene>
<accession>A0A0F5LEV9</accession>
<evidence type="ECO:0000256" key="1">
    <source>
        <dbReference type="SAM" id="MobiDB-lite"/>
    </source>
</evidence>
<reference evidence="2 3" key="1">
    <citation type="submission" date="2015-03" db="EMBL/GenBank/DDBJ databases">
        <authorList>
            <person name="Hassan Y.I."/>
            <person name="Lepp D."/>
            <person name="Zhou T."/>
        </authorList>
    </citation>
    <scope>NUCLEOTIDE SEQUENCE [LARGE SCALE GENOMIC DNA]</scope>
    <source>
        <strain evidence="2 3">GH2-10</strain>
    </source>
</reference>
<feature type="region of interest" description="Disordered" evidence="1">
    <location>
        <begin position="1"/>
        <end position="28"/>
    </location>
</feature>
<feature type="compositionally biased region" description="Basic and acidic residues" evidence="1">
    <location>
        <begin position="77"/>
        <end position="92"/>
    </location>
</feature>
<dbReference type="AlphaFoldDB" id="A0A0F5LEV9"/>
<feature type="region of interest" description="Disordered" evidence="1">
    <location>
        <begin position="60"/>
        <end position="116"/>
    </location>
</feature>
<dbReference type="Proteomes" id="UP000033514">
    <property type="component" value="Unassembled WGS sequence"/>
</dbReference>
<comment type="caution">
    <text evidence="2">The sequence shown here is derived from an EMBL/GenBank/DDBJ whole genome shotgun (WGS) entry which is preliminary data.</text>
</comment>
<evidence type="ECO:0000313" key="3">
    <source>
        <dbReference type="Proteomes" id="UP000033514"/>
    </source>
</evidence>